<feature type="transmembrane region" description="Helical" evidence="2">
    <location>
        <begin position="253"/>
        <end position="269"/>
    </location>
</feature>
<dbReference type="Pfam" id="PF12412">
    <property type="entry name" value="DUF3667"/>
    <property type="match status" value="1"/>
</dbReference>
<protein>
    <submittedName>
        <fullName evidence="3">DUF3667 domain-containing protein</fullName>
    </submittedName>
</protein>
<feature type="compositionally biased region" description="Acidic residues" evidence="1">
    <location>
        <begin position="170"/>
        <end position="181"/>
    </location>
</feature>
<keyword evidence="2" id="KW-0812">Transmembrane</keyword>
<feature type="region of interest" description="Disordered" evidence="1">
    <location>
        <begin position="151"/>
        <end position="184"/>
    </location>
</feature>
<proteinExistence type="predicted"/>
<feature type="transmembrane region" description="Helical" evidence="2">
    <location>
        <begin position="81"/>
        <end position="100"/>
    </location>
</feature>
<evidence type="ECO:0000256" key="1">
    <source>
        <dbReference type="SAM" id="MobiDB-lite"/>
    </source>
</evidence>
<accession>A0A437MTH2</accession>
<keyword evidence="2" id="KW-1133">Transmembrane helix</keyword>
<dbReference type="InterPro" id="IPR022134">
    <property type="entry name" value="DUF3667"/>
</dbReference>
<dbReference type="EMBL" id="SACK01000003">
    <property type="protein sequence ID" value="RVU00955.1"/>
    <property type="molecule type" value="Genomic_DNA"/>
</dbReference>
<dbReference type="RefSeq" id="WP_127704672.1">
    <property type="nucleotide sequence ID" value="NZ_SACK01000003.1"/>
</dbReference>
<keyword evidence="2" id="KW-0472">Membrane</keyword>
<feature type="transmembrane region" description="Helical" evidence="2">
    <location>
        <begin position="281"/>
        <end position="300"/>
    </location>
</feature>
<evidence type="ECO:0000313" key="4">
    <source>
        <dbReference type="Proteomes" id="UP000282759"/>
    </source>
</evidence>
<feature type="transmembrane region" description="Helical" evidence="2">
    <location>
        <begin position="350"/>
        <end position="371"/>
    </location>
</feature>
<evidence type="ECO:0000256" key="2">
    <source>
        <dbReference type="SAM" id="Phobius"/>
    </source>
</evidence>
<evidence type="ECO:0000313" key="3">
    <source>
        <dbReference type="EMBL" id="RVU00955.1"/>
    </source>
</evidence>
<reference evidence="3 4" key="1">
    <citation type="submission" date="2019-01" db="EMBL/GenBank/DDBJ databases">
        <authorList>
            <person name="Chen W.-M."/>
        </authorList>
    </citation>
    <scope>NUCLEOTIDE SEQUENCE [LARGE SCALE GENOMIC DNA]</scope>
    <source>
        <strain evidence="3 4">YBJ-36</strain>
    </source>
</reference>
<keyword evidence="4" id="KW-1185">Reference proteome</keyword>
<dbReference type="OrthoDB" id="675873at2"/>
<dbReference type="AlphaFoldDB" id="A0A437MTH2"/>
<gene>
    <name evidence="3" type="ORF">EOD41_10000</name>
</gene>
<dbReference type="Proteomes" id="UP000282759">
    <property type="component" value="Unassembled WGS sequence"/>
</dbReference>
<organism evidence="3 4">
    <name type="scientific">Mucilaginibacter limnophilus</name>
    <dbReference type="NCBI Taxonomy" id="1932778"/>
    <lineage>
        <taxon>Bacteria</taxon>
        <taxon>Pseudomonadati</taxon>
        <taxon>Bacteroidota</taxon>
        <taxon>Sphingobacteriia</taxon>
        <taxon>Sphingobacteriales</taxon>
        <taxon>Sphingobacteriaceae</taxon>
        <taxon>Mucilaginibacter</taxon>
    </lineage>
</organism>
<sequence>MKKHYRHENDCLNCGTELEGKFCHNCGQENLQLKESFGHMMTHAISDYFHFDHQFFHTLRPLFLTPGKLTNEYMAGRRAQYLHPVKMYIFVSIVYFLLLFEGSGHEEKKEVVHKKDKLTKEQAAEAKKSLEDVPFMPAAAKKRAYAEIDSNVDTASTDTSSHKKSSSVALDDEEEDTDDTGEFMSGLAEGMGASDKSYKSVEEYEAAQRKLPDGKRDGFLTRYLEQKKIAWKQSGKNGKEVIIEGIKHNAPKMMFVLLPVFALILKISFYKNRKFYVEHLIHSIHLHSFLFLFCTIIMLAQMGLPDAWHLDGWMSFLAFCTIVWYIYRSLRTVYHRSRWRTISKMVGMTFSYWFSFGVIFILMVIITALTAV</sequence>
<feature type="transmembrane region" description="Helical" evidence="2">
    <location>
        <begin position="312"/>
        <end position="330"/>
    </location>
</feature>
<name>A0A437MTH2_9SPHI</name>
<comment type="caution">
    <text evidence="3">The sequence shown here is derived from an EMBL/GenBank/DDBJ whole genome shotgun (WGS) entry which is preliminary data.</text>
</comment>